<dbReference type="NCBIfam" id="TIGR03074">
    <property type="entry name" value="PQQ_membr_DH"/>
    <property type="match status" value="1"/>
</dbReference>
<sequence length="780" mass="84747">MWHTAHKVFAACVAALLILSGLFFLVNGFRLMALGGSWYYLLAGVWLMITAVLWIKNTALSAMVYSGFYVITVVWSLFESGLDFWPLFSRLFYFTVVLALVLWLAASALAQRFSVRIMVPRAASLACCGAACVFALITLVPRPLMTPKQPPAISVKQITGDTGDWRYWGKNAGGTRFSELTDITTHNVTQLEQAWQYRTGDIPKVGTGEGFVVTPLAVDGVVYGCTHTNRLFALNGETGEEIWRYDTHSDGSNRPRCRGVGYFEVPQSSTQASVNCQRRIITTTVDARIVAVDADNGQVCADFGNSGVVDLKAGMGDVKPGFYFPTAATTVAGDLIIVGGLVWDNHEVGKPSGVVRAFSAIDGKLIWAWDVGNPANNPLPEDGGTYSRGTPNVWSKPSFDLELGLVYLPTGNATPDFWGGHRDEADETYGSAVVALELKTGQERWHFQTVHHDIWDFDVPSQPALTQVRGADGESIPVLVQTTQTGQIYMLDRRNGEPVAEVVETPVPQGSVADDYTAPTQPLSVGMPFIGGEPLMERDAWGISPFDQLLCRIYFKQLRYEGPFTPPSEVKTLHLPSWFGGMNWGSVAIDESRGILYVNDGRIGTISQLVPREVFDERYGGPSSEGVRGQQLGTPWGIEQGVFLSPLGVPCQEPPFGTLAAIDLNNGQMIWQIPLGTVEDSVLFGAKTRLPIPIGMPSRGSSIVTAGGLLFMAGTQDYYLRAYDANTGDELWKGRLPLGAETTPMTYRAGGRQYVLIAAGGTDASGELGDHVIAFALPQE</sequence>
<dbReference type="Gene3D" id="2.140.10.10">
    <property type="entry name" value="Quinoprotein alcohol dehydrogenase-like superfamily"/>
    <property type="match status" value="2"/>
</dbReference>
<feature type="transmembrane region" description="Helical" evidence="4">
    <location>
        <begin position="90"/>
        <end position="110"/>
    </location>
</feature>
<feature type="domain" description="Pyrrolo-quinoline quinone repeat" evidence="5">
    <location>
        <begin position="165"/>
        <end position="755"/>
    </location>
</feature>
<reference evidence="7" key="1">
    <citation type="journal article" date="2019" name="Int. J. Syst. Evol. Microbiol.">
        <title>The Global Catalogue of Microorganisms (GCM) 10K type strain sequencing project: providing services to taxonomists for standard genome sequencing and annotation.</title>
        <authorList>
            <consortium name="The Broad Institute Genomics Platform"/>
            <consortium name="The Broad Institute Genome Sequencing Center for Infectious Disease"/>
            <person name="Wu L."/>
            <person name="Ma J."/>
        </authorList>
    </citation>
    <scope>NUCLEOTIDE SEQUENCE [LARGE SCALE GENOMIC DNA]</scope>
    <source>
        <strain evidence="7">JCM 19134</strain>
    </source>
</reference>
<evidence type="ECO:0000256" key="3">
    <source>
        <dbReference type="ARBA" id="ARBA00023002"/>
    </source>
</evidence>
<evidence type="ECO:0000313" key="7">
    <source>
        <dbReference type="Proteomes" id="UP001409585"/>
    </source>
</evidence>
<comment type="cofactor">
    <cofactor evidence="1">
        <name>pyrroloquinoline quinone</name>
        <dbReference type="ChEBI" id="CHEBI:58442"/>
    </cofactor>
</comment>
<name>A0AAV3U677_9ALTE</name>
<comment type="similarity">
    <text evidence="2">Belongs to the bacterial PQQ dehydrogenase family.</text>
</comment>
<gene>
    <name evidence="6" type="ORF">GCM10025791_33280</name>
</gene>
<comment type="caution">
    <text evidence="6">The sequence shown here is derived from an EMBL/GenBank/DDBJ whole genome shotgun (WGS) entry which is preliminary data.</text>
</comment>
<evidence type="ECO:0000256" key="1">
    <source>
        <dbReference type="ARBA" id="ARBA00001931"/>
    </source>
</evidence>
<protein>
    <submittedName>
        <fullName evidence="6">Glucose/quinate/shikimate family membrane-bound PQQ-dependent dehydrogenase</fullName>
    </submittedName>
</protein>
<dbReference type="AlphaFoldDB" id="A0AAV3U677"/>
<dbReference type="SMART" id="SM00564">
    <property type="entry name" value="PQQ"/>
    <property type="match status" value="6"/>
</dbReference>
<keyword evidence="4" id="KW-1133">Transmembrane helix</keyword>
<dbReference type="SUPFAM" id="SSF50998">
    <property type="entry name" value="Quinoprotein alcohol dehydrogenase-like"/>
    <property type="match status" value="1"/>
</dbReference>
<evidence type="ECO:0000259" key="5">
    <source>
        <dbReference type="Pfam" id="PF01011"/>
    </source>
</evidence>
<evidence type="ECO:0000256" key="4">
    <source>
        <dbReference type="SAM" id="Phobius"/>
    </source>
</evidence>
<dbReference type="EMBL" id="BAABLX010000028">
    <property type="protein sequence ID" value="GAA4950322.1"/>
    <property type="molecule type" value="Genomic_DNA"/>
</dbReference>
<dbReference type="GO" id="GO:0048038">
    <property type="term" value="F:quinone binding"/>
    <property type="evidence" value="ECO:0007669"/>
    <property type="project" value="InterPro"/>
</dbReference>
<keyword evidence="4" id="KW-0472">Membrane</keyword>
<dbReference type="InterPro" id="IPR017511">
    <property type="entry name" value="PQQ_mDH"/>
</dbReference>
<dbReference type="InterPro" id="IPR002372">
    <property type="entry name" value="PQQ_rpt_dom"/>
</dbReference>
<dbReference type="GO" id="GO:0008876">
    <property type="term" value="F:quinoprotein glucose dehydrogenase activity"/>
    <property type="evidence" value="ECO:0007669"/>
    <property type="project" value="TreeGrafter"/>
</dbReference>
<dbReference type="PANTHER" id="PTHR32303">
    <property type="entry name" value="QUINOPROTEIN ALCOHOL DEHYDROGENASE (CYTOCHROME C)"/>
    <property type="match status" value="1"/>
</dbReference>
<keyword evidence="7" id="KW-1185">Reference proteome</keyword>
<proteinExistence type="inferred from homology"/>
<evidence type="ECO:0000256" key="2">
    <source>
        <dbReference type="ARBA" id="ARBA00008156"/>
    </source>
</evidence>
<dbReference type="InterPro" id="IPR018391">
    <property type="entry name" value="PQQ_b-propeller_rpt"/>
</dbReference>
<dbReference type="Pfam" id="PF01011">
    <property type="entry name" value="PQQ"/>
    <property type="match status" value="1"/>
</dbReference>
<evidence type="ECO:0000313" key="6">
    <source>
        <dbReference type="EMBL" id="GAA4950322.1"/>
    </source>
</evidence>
<feature type="transmembrane region" description="Helical" evidence="4">
    <location>
        <begin position="38"/>
        <end position="55"/>
    </location>
</feature>
<feature type="transmembrane region" description="Helical" evidence="4">
    <location>
        <begin position="122"/>
        <end position="140"/>
    </location>
</feature>
<accession>A0AAV3U677</accession>
<dbReference type="InterPro" id="IPR011047">
    <property type="entry name" value="Quinoprotein_ADH-like_sf"/>
</dbReference>
<keyword evidence="3" id="KW-0560">Oxidoreductase</keyword>
<dbReference type="CDD" id="cd10280">
    <property type="entry name" value="PQQ_mGDH"/>
    <property type="match status" value="1"/>
</dbReference>
<feature type="transmembrane region" description="Helical" evidence="4">
    <location>
        <begin position="62"/>
        <end position="78"/>
    </location>
</feature>
<dbReference type="Proteomes" id="UP001409585">
    <property type="component" value="Unassembled WGS sequence"/>
</dbReference>
<dbReference type="PANTHER" id="PTHR32303:SF4">
    <property type="entry name" value="QUINOPROTEIN GLUCOSE DEHYDROGENASE"/>
    <property type="match status" value="1"/>
</dbReference>
<organism evidence="6 7">
    <name type="scientific">Halioxenophilus aromaticivorans</name>
    <dbReference type="NCBI Taxonomy" id="1306992"/>
    <lineage>
        <taxon>Bacteria</taxon>
        <taxon>Pseudomonadati</taxon>
        <taxon>Pseudomonadota</taxon>
        <taxon>Gammaproteobacteria</taxon>
        <taxon>Alteromonadales</taxon>
        <taxon>Alteromonadaceae</taxon>
        <taxon>Halioxenophilus</taxon>
    </lineage>
</organism>
<keyword evidence="4" id="KW-0812">Transmembrane</keyword>
<dbReference type="GO" id="GO:0016020">
    <property type="term" value="C:membrane"/>
    <property type="evidence" value="ECO:0007669"/>
    <property type="project" value="InterPro"/>
</dbReference>
<dbReference type="RefSeq" id="WP_345424904.1">
    <property type="nucleotide sequence ID" value="NZ_AP031496.1"/>
</dbReference>